<protein>
    <recommendedName>
        <fullName evidence="7">Acetyl-CoA acetyltransferase</fullName>
        <ecNumber evidence="3">2.3.1.9</ecNumber>
    </recommendedName>
    <alternativeName>
        <fullName evidence="6">Acetoacetyl-CoA thiolase</fullName>
    </alternativeName>
</protein>
<comment type="subcellular location">
    <subcellularLocation>
        <location evidence="1">Cytoplasm</location>
    </subcellularLocation>
</comment>
<evidence type="ECO:0000256" key="1">
    <source>
        <dbReference type="ARBA" id="ARBA00004496"/>
    </source>
</evidence>
<feature type="active site" description="Proton acceptor" evidence="9">
    <location>
        <position position="349"/>
    </location>
</feature>
<comment type="similarity">
    <text evidence="2 10">Belongs to the thiolase-like superfamily. Thiolase family.</text>
</comment>
<organism evidence="13 14">
    <name type="scientific">Pelotomaculum isophthalicicum JI</name>
    <dbReference type="NCBI Taxonomy" id="947010"/>
    <lineage>
        <taxon>Bacteria</taxon>
        <taxon>Bacillati</taxon>
        <taxon>Bacillota</taxon>
        <taxon>Clostridia</taxon>
        <taxon>Eubacteriales</taxon>
        <taxon>Desulfotomaculaceae</taxon>
        <taxon>Pelotomaculum</taxon>
    </lineage>
</organism>
<reference evidence="13" key="1">
    <citation type="submission" date="2022-02" db="EMBL/GenBank/DDBJ databases">
        <authorList>
            <person name="Leng L."/>
        </authorList>
    </citation>
    <scope>NUCLEOTIDE SEQUENCE</scope>
    <source>
        <strain evidence="13">JI</strain>
    </source>
</reference>
<dbReference type="PANTHER" id="PTHR18919">
    <property type="entry name" value="ACETYL-COA C-ACYLTRANSFERASE"/>
    <property type="match status" value="1"/>
</dbReference>
<dbReference type="PIRSF" id="PIRSF000429">
    <property type="entry name" value="Ac-CoA_Ac_transf"/>
    <property type="match status" value="1"/>
</dbReference>
<proteinExistence type="inferred from homology"/>
<evidence type="ECO:0000259" key="11">
    <source>
        <dbReference type="Pfam" id="PF00108"/>
    </source>
</evidence>
<dbReference type="FunFam" id="3.40.47.10:FF:000010">
    <property type="entry name" value="Acetyl-CoA acetyltransferase (Thiolase)"/>
    <property type="match status" value="1"/>
</dbReference>
<evidence type="ECO:0000256" key="9">
    <source>
        <dbReference type="PIRSR" id="PIRSR000429-1"/>
    </source>
</evidence>
<dbReference type="PROSITE" id="PS00737">
    <property type="entry name" value="THIOLASE_2"/>
    <property type="match status" value="1"/>
</dbReference>
<dbReference type="PROSITE" id="PS00099">
    <property type="entry name" value="THIOLASE_3"/>
    <property type="match status" value="1"/>
</dbReference>
<name>A0A9X4H041_9FIRM</name>
<evidence type="ECO:0000256" key="7">
    <source>
        <dbReference type="ARBA" id="ARBA00044137"/>
    </source>
</evidence>
<dbReference type="InterPro" id="IPR020610">
    <property type="entry name" value="Thiolase_AS"/>
</dbReference>
<dbReference type="EC" id="2.3.1.9" evidence="3"/>
<evidence type="ECO:0000256" key="5">
    <source>
        <dbReference type="ARBA" id="ARBA00023315"/>
    </source>
</evidence>
<evidence type="ECO:0000256" key="10">
    <source>
        <dbReference type="RuleBase" id="RU003557"/>
    </source>
</evidence>
<evidence type="ECO:0000259" key="12">
    <source>
        <dbReference type="Pfam" id="PF02803"/>
    </source>
</evidence>
<feature type="domain" description="Thiolase N-terminal" evidence="11">
    <location>
        <begin position="4"/>
        <end position="262"/>
    </location>
</feature>
<evidence type="ECO:0000256" key="3">
    <source>
        <dbReference type="ARBA" id="ARBA00012705"/>
    </source>
</evidence>
<gene>
    <name evidence="13" type="ORF">L7E55_00675</name>
</gene>
<dbReference type="InterPro" id="IPR002155">
    <property type="entry name" value="Thiolase"/>
</dbReference>
<dbReference type="EMBL" id="JAKOAV010000001">
    <property type="protein sequence ID" value="MDF9406885.1"/>
    <property type="molecule type" value="Genomic_DNA"/>
</dbReference>
<dbReference type="NCBIfam" id="TIGR01930">
    <property type="entry name" value="AcCoA-C-Actrans"/>
    <property type="match status" value="1"/>
</dbReference>
<feature type="active site" description="Proton acceptor" evidence="9">
    <location>
        <position position="379"/>
    </location>
</feature>
<dbReference type="InterPro" id="IPR016039">
    <property type="entry name" value="Thiolase-like"/>
</dbReference>
<dbReference type="RefSeq" id="WP_277442027.1">
    <property type="nucleotide sequence ID" value="NZ_JAKOAV010000001.1"/>
</dbReference>
<evidence type="ECO:0000313" key="13">
    <source>
        <dbReference type="EMBL" id="MDF9406885.1"/>
    </source>
</evidence>
<evidence type="ECO:0000313" key="14">
    <source>
        <dbReference type="Proteomes" id="UP001154312"/>
    </source>
</evidence>
<accession>A0A9X4H041</accession>
<dbReference type="Pfam" id="PF00108">
    <property type="entry name" value="Thiolase_N"/>
    <property type="match status" value="1"/>
</dbReference>
<dbReference type="InterPro" id="IPR020617">
    <property type="entry name" value="Thiolase_C"/>
</dbReference>
<comment type="caution">
    <text evidence="13">The sequence shown here is derived from an EMBL/GenBank/DDBJ whole genome shotgun (WGS) entry which is preliminary data.</text>
</comment>
<feature type="domain" description="Thiolase C-terminal" evidence="12">
    <location>
        <begin position="270"/>
        <end position="391"/>
    </location>
</feature>
<evidence type="ECO:0000256" key="4">
    <source>
        <dbReference type="ARBA" id="ARBA00022679"/>
    </source>
</evidence>
<keyword evidence="4 10" id="KW-0808">Transferase</keyword>
<dbReference type="GO" id="GO:0005737">
    <property type="term" value="C:cytoplasm"/>
    <property type="evidence" value="ECO:0007669"/>
    <property type="project" value="UniProtKB-SubCell"/>
</dbReference>
<dbReference type="GO" id="GO:0003985">
    <property type="term" value="F:acetyl-CoA C-acetyltransferase activity"/>
    <property type="evidence" value="ECO:0007669"/>
    <property type="project" value="UniProtKB-EC"/>
</dbReference>
<keyword evidence="5 10" id="KW-0012">Acyltransferase</keyword>
<feature type="active site" description="Acyl-thioester intermediate" evidence="9">
    <location>
        <position position="88"/>
    </location>
</feature>
<evidence type="ECO:0000256" key="6">
    <source>
        <dbReference type="ARBA" id="ARBA00030755"/>
    </source>
</evidence>
<dbReference type="Pfam" id="PF02803">
    <property type="entry name" value="Thiolase_C"/>
    <property type="match status" value="1"/>
</dbReference>
<dbReference type="AlphaFoldDB" id="A0A9X4H041"/>
<dbReference type="PANTHER" id="PTHR18919:SF107">
    <property type="entry name" value="ACETYL-COA ACETYLTRANSFERASE, CYTOSOLIC"/>
    <property type="match status" value="1"/>
</dbReference>
<sequence>MKEVVIVSAVRTAVGKYGGSLQNTPAVELGAIVIKEAIKRAGITVEQVEEVIMGNVLTAGLGQNPARQASLKAGLPIETPAYTMGIVCGSGLKSVMLAAQQIMSEQADIVVAGGMENMSAAPYVLDKARWGYRMFDSTLTDEMVKDGLWCAFNDIHMGMTAENLSVKYNISREDQDQLAVDSHNKAIAAIDSGKFKDEIVPVPIPQKKGEPVYFDTDELPRRGASVEALAKLPAVFKKGGTVTAGNASGINDAAAATVVMSADKAKELGLKPMAVIKSFATAGVDPAYMGTGPIPASKKAMAKAGLTVADFDVIEANEAFAAQALTCIRGLELPMDKVNFNGGAIAIGHPIGASGTRILTTLLYELKKQNGRYGLATMCIGGGQGVAMTVENIK</sequence>
<dbReference type="CDD" id="cd00751">
    <property type="entry name" value="thiolase"/>
    <property type="match status" value="1"/>
</dbReference>
<dbReference type="InterPro" id="IPR020616">
    <property type="entry name" value="Thiolase_N"/>
</dbReference>
<dbReference type="Gene3D" id="3.40.47.10">
    <property type="match status" value="2"/>
</dbReference>
<dbReference type="InterPro" id="IPR020613">
    <property type="entry name" value="Thiolase_CS"/>
</dbReference>
<evidence type="ECO:0000256" key="2">
    <source>
        <dbReference type="ARBA" id="ARBA00010982"/>
    </source>
</evidence>
<dbReference type="Proteomes" id="UP001154312">
    <property type="component" value="Unassembled WGS sequence"/>
</dbReference>
<dbReference type="SUPFAM" id="SSF53901">
    <property type="entry name" value="Thiolase-like"/>
    <property type="match status" value="2"/>
</dbReference>
<comment type="catalytic activity">
    <reaction evidence="8">
        <text>2 acetyl-CoA = acetoacetyl-CoA + CoA</text>
        <dbReference type="Rhea" id="RHEA:21036"/>
        <dbReference type="ChEBI" id="CHEBI:57286"/>
        <dbReference type="ChEBI" id="CHEBI:57287"/>
        <dbReference type="ChEBI" id="CHEBI:57288"/>
        <dbReference type="EC" id="2.3.1.9"/>
    </reaction>
</comment>
<evidence type="ECO:0000256" key="8">
    <source>
        <dbReference type="ARBA" id="ARBA00051550"/>
    </source>
</evidence>
<keyword evidence="14" id="KW-1185">Reference proteome</keyword>